<gene>
    <name evidence="2" type="ORF">TTAC_LOCUS7050</name>
</gene>
<reference evidence="4" key="1">
    <citation type="submission" date="2017-02" db="UniProtKB">
        <authorList>
            <consortium name="WormBaseParasite"/>
        </authorList>
    </citation>
    <scope>IDENTIFICATION</scope>
</reference>
<accession>A0A0R3X1I1</accession>
<feature type="region of interest" description="Disordered" evidence="1">
    <location>
        <begin position="1"/>
        <end position="46"/>
    </location>
</feature>
<evidence type="ECO:0000313" key="2">
    <source>
        <dbReference type="EMBL" id="VDM31357.1"/>
    </source>
</evidence>
<sequence length="103" mass="10941">MIEEVDKTAASRGDGTRPAVTETSLESPQPVGTSHDPKHNMMEVVTTPPGAAPLERLIRLQIAMLIYVLTCLSVASEDDEIQFGPGIEAALGKTAKIVSINVL</sequence>
<feature type="compositionally biased region" description="Polar residues" evidence="1">
    <location>
        <begin position="21"/>
        <end position="32"/>
    </location>
</feature>
<name>A0A0R3X1I1_HYDTA</name>
<reference evidence="2 3" key="2">
    <citation type="submission" date="2018-11" db="EMBL/GenBank/DDBJ databases">
        <authorList>
            <consortium name="Pathogen Informatics"/>
        </authorList>
    </citation>
    <scope>NUCLEOTIDE SEQUENCE [LARGE SCALE GENOMIC DNA]</scope>
</reference>
<proteinExistence type="predicted"/>
<dbReference type="EMBL" id="UYWX01020341">
    <property type="protein sequence ID" value="VDM31357.1"/>
    <property type="molecule type" value="Genomic_DNA"/>
</dbReference>
<evidence type="ECO:0000313" key="3">
    <source>
        <dbReference type="Proteomes" id="UP000274429"/>
    </source>
</evidence>
<dbReference type="AlphaFoldDB" id="A0A0R3X1I1"/>
<organism evidence="4">
    <name type="scientific">Hydatigena taeniaeformis</name>
    <name type="common">Feline tapeworm</name>
    <name type="synonym">Taenia taeniaeformis</name>
    <dbReference type="NCBI Taxonomy" id="6205"/>
    <lineage>
        <taxon>Eukaryota</taxon>
        <taxon>Metazoa</taxon>
        <taxon>Spiralia</taxon>
        <taxon>Lophotrochozoa</taxon>
        <taxon>Platyhelminthes</taxon>
        <taxon>Cestoda</taxon>
        <taxon>Eucestoda</taxon>
        <taxon>Cyclophyllidea</taxon>
        <taxon>Taeniidae</taxon>
        <taxon>Hydatigera</taxon>
    </lineage>
</organism>
<protein>
    <submittedName>
        <fullName evidence="2 4">Uncharacterized protein</fullName>
    </submittedName>
</protein>
<dbReference type="WBParaSite" id="TTAC_0000706501-mRNA-1">
    <property type="protein sequence ID" value="TTAC_0000706501-mRNA-1"/>
    <property type="gene ID" value="TTAC_0000706501"/>
</dbReference>
<evidence type="ECO:0000256" key="1">
    <source>
        <dbReference type="SAM" id="MobiDB-lite"/>
    </source>
</evidence>
<dbReference type="Proteomes" id="UP000274429">
    <property type="component" value="Unassembled WGS sequence"/>
</dbReference>
<keyword evidence="3" id="KW-1185">Reference proteome</keyword>
<evidence type="ECO:0000313" key="4">
    <source>
        <dbReference type="WBParaSite" id="TTAC_0000706501-mRNA-1"/>
    </source>
</evidence>